<protein>
    <submittedName>
        <fullName evidence="3">N-acetylmuramoyl-L-alanine amidase LytC</fullName>
        <ecNumber evidence="3">3.5.1.28</ecNumber>
    </submittedName>
</protein>
<accession>A0A0P8YVH2</accession>
<feature type="domain" description="Periplasmic copper-binding protein NosD beta helix" evidence="1">
    <location>
        <begin position="703"/>
        <end position="801"/>
    </location>
</feature>
<dbReference type="AlphaFoldDB" id="A0A0P8YVH2"/>
<dbReference type="SUPFAM" id="SSF51126">
    <property type="entry name" value="Pectin lyase-like"/>
    <property type="match status" value="2"/>
</dbReference>
<dbReference type="Proteomes" id="UP000050326">
    <property type="component" value="Unassembled WGS sequence"/>
</dbReference>
<dbReference type="Gene3D" id="2.160.20.10">
    <property type="entry name" value="Single-stranded right-handed beta-helix, Pectin lyase-like"/>
    <property type="match status" value="3"/>
</dbReference>
<dbReference type="InterPro" id="IPR011050">
    <property type="entry name" value="Pectin_lyase_fold/virulence"/>
</dbReference>
<dbReference type="InterPro" id="IPR051922">
    <property type="entry name" value="Bact_Sporulation_Assoc"/>
</dbReference>
<dbReference type="InterPro" id="IPR039448">
    <property type="entry name" value="Beta_helix"/>
</dbReference>
<dbReference type="PANTHER" id="PTHR30032">
    <property type="entry name" value="N-ACETYLMURAMOYL-L-ALANINE AMIDASE-RELATED"/>
    <property type="match status" value="1"/>
</dbReference>
<proteinExistence type="predicted"/>
<dbReference type="SMART" id="SM00710">
    <property type="entry name" value="PbH1"/>
    <property type="match status" value="10"/>
</dbReference>
<feature type="domain" description="Right handed beta helix" evidence="2">
    <location>
        <begin position="511"/>
        <end position="678"/>
    </location>
</feature>
<dbReference type="InterPro" id="IPR007253">
    <property type="entry name" value="Cell_wall-bd_2"/>
</dbReference>
<name>A0A0P8YVH2_9CLOT</name>
<organism evidence="3 4">
    <name type="scientific">Oxobacter pfennigii</name>
    <dbReference type="NCBI Taxonomy" id="36849"/>
    <lineage>
        <taxon>Bacteria</taxon>
        <taxon>Bacillati</taxon>
        <taxon>Bacillota</taxon>
        <taxon>Clostridia</taxon>
        <taxon>Eubacteriales</taxon>
        <taxon>Clostridiaceae</taxon>
        <taxon>Oxobacter</taxon>
    </lineage>
</organism>
<dbReference type="STRING" id="36849.OXPF_31450"/>
<gene>
    <name evidence="3" type="primary">lytC_22</name>
    <name evidence="3" type="ORF">OXPF_31450</name>
</gene>
<dbReference type="PATRIC" id="fig|36849.3.peg.3331"/>
<evidence type="ECO:0000313" key="3">
    <source>
        <dbReference type="EMBL" id="KPU43703.1"/>
    </source>
</evidence>
<dbReference type="Pfam" id="PF13229">
    <property type="entry name" value="Beta_helix"/>
    <property type="match status" value="1"/>
</dbReference>
<reference evidence="3 4" key="1">
    <citation type="submission" date="2015-09" db="EMBL/GenBank/DDBJ databases">
        <title>Genome sequence of Oxobacter pfennigii DSM 3222.</title>
        <authorList>
            <person name="Poehlein A."/>
            <person name="Bengelsdorf F.R."/>
            <person name="Schiel-Bengelsdorf B."/>
            <person name="Duerre P."/>
            <person name="Daniel R."/>
        </authorList>
    </citation>
    <scope>NUCLEOTIDE SEQUENCE [LARGE SCALE GENOMIC DNA]</scope>
    <source>
        <strain evidence="3 4">DSM 3222</strain>
    </source>
</reference>
<sequence length="1149" mass="124898">MVKKDKLRGLIFITVFVLMWLLLESLTFGQTVTELQPAEQPITQSEPVQTAMQQPIEYTRLSGKDRYETSVKISQHGWPKESEYAVIARGDDFPDALCAGPLAKKYDAPILLTPSNMLHPEVSKEIERLGVTDIIIVGGAGAISYQIEEQLISRGINVERIAGADRYETSVKIAEKLGKVTQAVFATGTGFPDSLSISSIAAYTNMPILLTDKHNLNPGAVQYMIKNKIKKAYIIGGEGVIASNVQNDIKTIAANTKRLSGSDRFETNVAVMDEFKDSLNFKNIYLAVADGPYGDEFADALSGSVLASYTKAPVILVYEDIPQSTLEFVNSRMANDVKITALGGEAVVPEYIVGDLLNIERPSIYIKAIDAPLSVKPGDIKYISLEVNPKDAKITAAVNKPGVVSVSILDNSLRIRGVSQGFVTITLTAKRPGYKDTTATLEISPCILNVEKNSFYDTIQDAVNKSSPGDTIKIASGTYNEHIVINKDNLKLIGYDRDTTIIDATQDGRTTKAGIKIVNSSGVEIRNLTVRNAGVKRTKEKTSESYGIFMLNSDKSMLDNLYLRGNGEYEVYLRDGCDLNVVQNCIIDGQDTHSDYWSLDGIFSQGGESGVGSLNDDNKFISNTIRNVVYGISLTACKGTQITDNSITAGDHTSWQGSQSVGIIISNSSDGDVNGNTIKGSQFGIRMSILSGISPYAYAGTPDDNNIMGNEINTRVHGIRVMGSRNKVENNHISGNALGDGIWLADTTEDTKVIGNTIIDNDTGIFAETTLNEIYLNKISSNNTGVKNSTDIMLDATRNYWGDIYPKDYISANVDYSPWLGSLDDAPEGFKIPSPAVWHTDDSLQEVYNLAQNSDIINLYNNTYILDKQFVINKDLTIKGMSRGSTIIKINYDTDNSGDGRGVIFVEQGKTLSVSNLTIDGTGHKVMEALRISGYANINNIRIKSIAYDIENGWGIYAFNNADINIRDSYISEVKKVGIGIYDNAQATIGGEGTADGNTFGGELDSAAIQYAVHVKGSRSNSRILLTGNTINNFTSQNNDEIYSTAGVFVEEGSAEIKSNKFNGCSKGIQALIGAWVNGSRINESNAKKAGQAVDTANNYTNTGFANVVFYNKSNGRQIYPRPEGASAFDTEQPPEGGIIPMQIYLQEQ</sequence>
<dbReference type="PANTHER" id="PTHR30032:SF8">
    <property type="entry name" value="GERMINATION-SPECIFIC N-ACETYLMURAMOYL-L-ALANINE AMIDASE"/>
    <property type="match status" value="1"/>
</dbReference>
<dbReference type="InterPro" id="IPR012334">
    <property type="entry name" value="Pectin_lyas_fold"/>
</dbReference>
<dbReference type="Pfam" id="PF04122">
    <property type="entry name" value="CW_binding_2"/>
    <property type="match status" value="3"/>
</dbReference>
<dbReference type="OrthoDB" id="3268660at2"/>
<comment type="caution">
    <text evidence="3">The sequence shown here is derived from an EMBL/GenBank/DDBJ whole genome shotgun (WGS) entry which is preliminary data.</text>
</comment>
<dbReference type="Gene3D" id="3.40.50.12090">
    <property type="match status" value="2"/>
</dbReference>
<dbReference type="GO" id="GO:0008745">
    <property type="term" value="F:N-acetylmuramoyl-L-alanine amidase activity"/>
    <property type="evidence" value="ECO:0007669"/>
    <property type="project" value="UniProtKB-EC"/>
</dbReference>
<evidence type="ECO:0000259" key="1">
    <source>
        <dbReference type="Pfam" id="PF05048"/>
    </source>
</evidence>
<dbReference type="InterPro" id="IPR006626">
    <property type="entry name" value="PbH1"/>
</dbReference>
<dbReference type="InterPro" id="IPR007742">
    <property type="entry name" value="NosD_dom"/>
</dbReference>
<dbReference type="EMBL" id="LKET01000039">
    <property type="protein sequence ID" value="KPU43703.1"/>
    <property type="molecule type" value="Genomic_DNA"/>
</dbReference>
<keyword evidence="4" id="KW-1185">Reference proteome</keyword>
<keyword evidence="3" id="KW-0378">Hydrolase</keyword>
<evidence type="ECO:0000313" key="4">
    <source>
        <dbReference type="Proteomes" id="UP000050326"/>
    </source>
</evidence>
<dbReference type="RefSeq" id="WP_054876130.1">
    <property type="nucleotide sequence ID" value="NZ_LKET01000039.1"/>
</dbReference>
<dbReference type="EC" id="3.5.1.28" evidence="3"/>
<evidence type="ECO:0000259" key="2">
    <source>
        <dbReference type="Pfam" id="PF13229"/>
    </source>
</evidence>
<dbReference type="Pfam" id="PF05048">
    <property type="entry name" value="NosD"/>
    <property type="match status" value="1"/>
</dbReference>